<dbReference type="GO" id="GO:0015749">
    <property type="term" value="P:monosaccharide transmembrane transport"/>
    <property type="evidence" value="ECO:0007669"/>
    <property type="project" value="UniProtKB-ARBA"/>
</dbReference>
<dbReference type="PANTHER" id="PTHR43790">
    <property type="entry name" value="CARBOHYDRATE TRANSPORT ATP-BINDING PROTEIN MG119-RELATED"/>
    <property type="match status" value="1"/>
</dbReference>
<evidence type="ECO:0000256" key="4">
    <source>
        <dbReference type="ARBA" id="ARBA00022475"/>
    </source>
</evidence>
<dbReference type="STRING" id="1423804.FD14_GL000068"/>
<evidence type="ECO:0000256" key="7">
    <source>
        <dbReference type="ARBA" id="ARBA00022741"/>
    </source>
</evidence>
<accession>A0A0R2FDZ3</accession>
<gene>
    <name evidence="12" type="ORF">FD14_GL000068</name>
</gene>
<keyword evidence="13" id="KW-1185">Reference proteome</keyword>
<dbReference type="InterPro" id="IPR027417">
    <property type="entry name" value="P-loop_NTPase"/>
</dbReference>
<keyword evidence="10" id="KW-0472">Membrane</keyword>
<dbReference type="CDD" id="cd03216">
    <property type="entry name" value="ABC_Carb_Monos_I"/>
    <property type="match status" value="1"/>
</dbReference>
<dbReference type="CDD" id="cd03215">
    <property type="entry name" value="ABC_Carb_Monos_II"/>
    <property type="match status" value="1"/>
</dbReference>
<protein>
    <submittedName>
        <fullName evidence="12">ABC-type sugar transport system, ATPase component</fullName>
    </submittedName>
</protein>
<dbReference type="SMART" id="SM00382">
    <property type="entry name" value="AAA"/>
    <property type="match status" value="2"/>
</dbReference>
<dbReference type="PANTHER" id="PTHR43790:SF3">
    <property type="entry name" value="D-ALLOSE IMPORT ATP-BINDING PROTEIN ALSA-RELATED"/>
    <property type="match status" value="1"/>
</dbReference>
<keyword evidence="9" id="KW-1278">Translocase</keyword>
<dbReference type="GO" id="GO:0016887">
    <property type="term" value="F:ATP hydrolysis activity"/>
    <property type="evidence" value="ECO:0007669"/>
    <property type="project" value="InterPro"/>
</dbReference>
<feature type="domain" description="ABC transporter" evidence="11">
    <location>
        <begin position="8"/>
        <end position="244"/>
    </location>
</feature>
<dbReference type="AlphaFoldDB" id="A0A0R2FDZ3"/>
<comment type="caution">
    <text evidence="12">The sequence shown here is derived from an EMBL/GenBank/DDBJ whole genome shotgun (WGS) entry which is preliminary data.</text>
</comment>
<dbReference type="InterPro" id="IPR050107">
    <property type="entry name" value="ABC_carbohydrate_import_ATPase"/>
</dbReference>
<dbReference type="InterPro" id="IPR003439">
    <property type="entry name" value="ABC_transporter-like_ATP-bd"/>
</dbReference>
<keyword evidence="3" id="KW-0813">Transport</keyword>
<dbReference type="EMBL" id="AYZM01000006">
    <property type="protein sequence ID" value="KRN26833.1"/>
    <property type="molecule type" value="Genomic_DNA"/>
</dbReference>
<keyword evidence="6" id="KW-0677">Repeat</keyword>
<dbReference type="GO" id="GO:0005524">
    <property type="term" value="F:ATP binding"/>
    <property type="evidence" value="ECO:0007669"/>
    <property type="project" value="UniProtKB-KW"/>
</dbReference>
<dbReference type="Proteomes" id="UP000051442">
    <property type="component" value="Unassembled WGS sequence"/>
</dbReference>
<evidence type="ECO:0000256" key="6">
    <source>
        <dbReference type="ARBA" id="ARBA00022737"/>
    </source>
</evidence>
<evidence type="ECO:0000313" key="12">
    <source>
        <dbReference type="EMBL" id="KRN26833.1"/>
    </source>
</evidence>
<name>A0A0R2FDZ3_9LACO</name>
<keyword evidence="4" id="KW-1003">Cell membrane</keyword>
<evidence type="ECO:0000256" key="3">
    <source>
        <dbReference type="ARBA" id="ARBA00022448"/>
    </source>
</evidence>
<dbReference type="GO" id="GO:0005886">
    <property type="term" value="C:plasma membrane"/>
    <property type="evidence" value="ECO:0007669"/>
    <property type="project" value="UniProtKB-SubCell"/>
</dbReference>
<evidence type="ECO:0000259" key="11">
    <source>
        <dbReference type="PROSITE" id="PS50893"/>
    </source>
</evidence>
<dbReference type="PROSITE" id="PS00211">
    <property type="entry name" value="ABC_TRANSPORTER_1"/>
    <property type="match status" value="1"/>
</dbReference>
<feature type="domain" description="ABC transporter" evidence="11">
    <location>
        <begin position="249"/>
        <end position="498"/>
    </location>
</feature>
<dbReference type="FunFam" id="3.40.50.300:FF:000127">
    <property type="entry name" value="Ribose import ATP-binding protein RbsA"/>
    <property type="match status" value="1"/>
</dbReference>
<dbReference type="PROSITE" id="PS50893">
    <property type="entry name" value="ABC_TRANSPORTER_2"/>
    <property type="match status" value="2"/>
</dbReference>
<keyword evidence="8" id="KW-0067">ATP-binding</keyword>
<evidence type="ECO:0000256" key="8">
    <source>
        <dbReference type="ARBA" id="ARBA00022840"/>
    </source>
</evidence>
<organism evidence="12 13">
    <name type="scientific">Secundilactobacillus similis DSM 23365 = JCM 2765</name>
    <dbReference type="NCBI Taxonomy" id="1423804"/>
    <lineage>
        <taxon>Bacteria</taxon>
        <taxon>Bacillati</taxon>
        <taxon>Bacillota</taxon>
        <taxon>Bacilli</taxon>
        <taxon>Lactobacillales</taxon>
        <taxon>Lactobacillaceae</taxon>
        <taxon>Secundilactobacillus</taxon>
    </lineage>
</organism>
<dbReference type="Pfam" id="PF00005">
    <property type="entry name" value="ABC_tran"/>
    <property type="match status" value="2"/>
</dbReference>
<dbReference type="SUPFAM" id="SSF52540">
    <property type="entry name" value="P-loop containing nucleoside triphosphate hydrolases"/>
    <property type="match status" value="2"/>
</dbReference>
<dbReference type="FunFam" id="3.40.50.300:FF:000126">
    <property type="entry name" value="Galactose/methyl galactoside import ATP-binding protein MglA"/>
    <property type="match status" value="1"/>
</dbReference>
<proteinExistence type="predicted"/>
<dbReference type="InterPro" id="IPR003593">
    <property type="entry name" value="AAA+_ATPase"/>
</dbReference>
<dbReference type="Gene3D" id="3.40.50.300">
    <property type="entry name" value="P-loop containing nucleotide triphosphate hydrolases"/>
    <property type="match status" value="2"/>
</dbReference>
<evidence type="ECO:0000256" key="9">
    <source>
        <dbReference type="ARBA" id="ARBA00022967"/>
    </source>
</evidence>
<keyword evidence="5 12" id="KW-0762">Sugar transport</keyword>
<reference evidence="12 13" key="1">
    <citation type="journal article" date="2015" name="Genome Announc.">
        <title>Expanding the biotechnology potential of lactobacilli through comparative genomics of 213 strains and associated genera.</title>
        <authorList>
            <person name="Sun Z."/>
            <person name="Harris H.M."/>
            <person name="McCann A."/>
            <person name="Guo C."/>
            <person name="Argimon S."/>
            <person name="Zhang W."/>
            <person name="Yang X."/>
            <person name="Jeffery I.B."/>
            <person name="Cooney J.C."/>
            <person name="Kagawa T.F."/>
            <person name="Liu W."/>
            <person name="Song Y."/>
            <person name="Salvetti E."/>
            <person name="Wrobel A."/>
            <person name="Rasinkangas P."/>
            <person name="Parkhill J."/>
            <person name="Rea M.C."/>
            <person name="O'Sullivan O."/>
            <person name="Ritari J."/>
            <person name="Douillard F.P."/>
            <person name="Paul Ross R."/>
            <person name="Yang R."/>
            <person name="Briner A.E."/>
            <person name="Felis G.E."/>
            <person name="de Vos W.M."/>
            <person name="Barrangou R."/>
            <person name="Klaenhammer T.R."/>
            <person name="Caufield P.W."/>
            <person name="Cui Y."/>
            <person name="Zhang H."/>
            <person name="O'Toole P.W."/>
        </authorList>
    </citation>
    <scope>NUCLEOTIDE SEQUENCE [LARGE SCALE GENOMIC DNA]</scope>
    <source>
        <strain evidence="12 13">DSM 23365</strain>
    </source>
</reference>
<comment type="subcellular location">
    <subcellularLocation>
        <location evidence="2">Cell inner membrane</location>
    </subcellularLocation>
    <subcellularLocation>
        <location evidence="1">Cell membrane</location>
        <topology evidence="1">Peripheral membrane protein</topology>
    </subcellularLocation>
</comment>
<evidence type="ECO:0000256" key="5">
    <source>
        <dbReference type="ARBA" id="ARBA00022597"/>
    </source>
</evidence>
<keyword evidence="7" id="KW-0547">Nucleotide-binding</keyword>
<evidence type="ECO:0000256" key="1">
    <source>
        <dbReference type="ARBA" id="ARBA00004202"/>
    </source>
</evidence>
<dbReference type="InterPro" id="IPR017871">
    <property type="entry name" value="ABC_transporter-like_CS"/>
</dbReference>
<dbReference type="RefSeq" id="WP_235809796.1">
    <property type="nucleotide sequence ID" value="NZ_AYZM01000006.1"/>
</dbReference>
<sequence length="502" mass="54724">MEKTDIILEMQDINISFAGVQILKNAALTLQRGKVNILLGENGAGKSTLMKVLTGAYHKDSGTILIDGKPVTITNAADAEQNGISMIYQEFNLVPQLSVAENIFLGRELTGRGGRIDFDAMNREAQAVLDRLHVAINPKQRISELGVAQQQMVEIAKALSTKARIVIMDEPTAALTDEEITHLFEIVNDMKRNGISIIYISHRLEEFKFVGDTVTTMRDGSTIGEIAIEDATHDRLVTMMVGREIKNQFPHVDVAPGPERLRVRHLSGTRFQDVDLAVHAGEIVGLAGLMGAGRTEVARAIFGADRYTAGSVTLNGEVVQFRTPADAIRNHVGFVTENRRDEGLVMTLDICQNITLPALKSVQSGSGALSLKREKQVGQQFMDELAIKAVSGQQKVATLSGGNQQKVVLAKWLEVAPEVLIMDEPTRGIDVGAKTEIYAIMNQLKEKGVGILMISSELPEVLGMSDRIMVMREGRISGELNRETATQASIMKLATSEVEDNG</sequence>
<evidence type="ECO:0000256" key="2">
    <source>
        <dbReference type="ARBA" id="ARBA00004533"/>
    </source>
</evidence>
<dbReference type="PATRIC" id="fig|1423804.4.peg.75"/>
<evidence type="ECO:0000313" key="13">
    <source>
        <dbReference type="Proteomes" id="UP000051442"/>
    </source>
</evidence>
<evidence type="ECO:0000256" key="10">
    <source>
        <dbReference type="ARBA" id="ARBA00023136"/>
    </source>
</evidence>